<comment type="caution">
    <text evidence="1">The sequence shown here is derived from an EMBL/GenBank/DDBJ whole genome shotgun (WGS) entry which is preliminary data.</text>
</comment>
<accession>A0ABP5EG51</accession>
<keyword evidence="2" id="KW-1185">Reference proteome</keyword>
<name>A0ABP5EG51_9MICO</name>
<evidence type="ECO:0000313" key="1">
    <source>
        <dbReference type="EMBL" id="GAA1997280.1"/>
    </source>
</evidence>
<organism evidence="1 2">
    <name type="scientific">Microbacterium pumilum</name>
    <dbReference type="NCBI Taxonomy" id="344165"/>
    <lineage>
        <taxon>Bacteria</taxon>
        <taxon>Bacillati</taxon>
        <taxon>Actinomycetota</taxon>
        <taxon>Actinomycetes</taxon>
        <taxon>Micrococcales</taxon>
        <taxon>Microbacteriaceae</taxon>
        <taxon>Microbacterium</taxon>
    </lineage>
</organism>
<sequence length="108" mass="12137">MNASFDGYWAMYDATLARIRNEKPDTFAALKVILDEFEPPSSGDAFFPGGADDDLADALHDAGWEIHLNEGTYVYMARHPVSRAKLHHIEGDLYDRTRIHPTSQEKSA</sequence>
<dbReference type="Proteomes" id="UP001500326">
    <property type="component" value="Unassembled WGS sequence"/>
</dbReference>
<protein>
    <submittedName>
        <fullName evidence="1">Uncharacterized protein</fullName>
    </submittedName>
</protein>
<evidence type="ECO:0000313" key="2">
    <source>
        <dbReference type="Proteomes" id="UP001500326"/>
    </source>
</evidence>
<dbReference type="RefSeq" id="WP_344066067.1">
    <property type="nucleotide sequence ID" value="NZ_BAAAOH010000001.1"/>
</dbReference>
<reference evidence="2" key="1">
    <citation type="journal article" date="2019" name="Int. J. Syst. Evol. Microbiol.">
        <title>The Global Catalogue of Microorganisms (GCM) 10K type strain sequencing project: providing services to taxonomists for standard genome sequencing and annotation.</title>
        <authorList>
            <consortium name="The Broad Institute Genomics Platform"/>
            <consortium name="The Broad Institute Genome Sequencing Center for Infectious Disease"/>
            <person name="Wu L."/>
            <person name="Ma J."/>
        </authorList>
    </citation>
    <scope>NUCLEOTIDE SEQUENCE [LARGE SCALE GENOMIC DNA]</scope>
    <source>
        <strain evidence="2">JCM 14902</strain>
    </source>
</reference>
<gene>
    <name evidence="1" type="ORF">GCM10009777_37910</name>
</gene>
<proteinExistence type="predicted"/>
<dbReference type="EMBL" id="BAAAOH010000001">
    <property type="protein sequence ID" value="GAA1997280.1"/>
    <property type="molecule type" value="Genomic_DNA"/>
</dbReference>